<reference evidence="2 3" key="1">
    <citation type="submission" date="2017-08" db="EMBL/GenBank/DDBJ databases">
        <title>The complete genome sequence of Maribacter sp. B1, isolated from deep-sea sediment.</title>
        <authorList>
            <person name="Wu Y.-H."/>
            <person name="Cheng H."/>
            <person name="Xu X.-W."/>
        </authorList>
    </citation>
    <scope>NUCLEOTIDE SEQUENCE [LARGE SCALE GENOMIC DNA]</scope>
    <source>
        <strain evidence="2 3">B1</strain>
    </source>
</reference>
<organism evidence="2 3">
    <name type="scientific">Maribacter cobaltidurans</name>
    <dbReference type="NCBI Taxonomy" id="1178778"/>
    <lineage>
        <taxon>Bacteria</taxon>
        <taxon>Pseudomonadati</taxon>
        <taxon>Bacteroidota</taxon>
        <taxon>Flavobacteriia</taxon>
        <taxon>Flavobacteriales</taxon>
        <taxon>Flavobacteriaceae</taxon>
        <taxon>Maribacter</taxon>
    </lineage>
</organism>
<evidence type="ECO:0000313" key="3">
    <source>
        <dbReference type="Proteomes" id="UP000215244"/>
    </source>
</evidence>
<dbReference type="PANTHER" id="PTHR12558:SF13">
    <property type="entry name" value="CELL DIVISION CYCLE PROTEIN 27 HOMOLOG"/>
    <property type="match status" value="1"/>
</dbReference>
<dbReference type="AlphaFoldDB" id="A0A223V486"/>
<dbReference type="PROSITE" id="PS50005">
    <property type="entry name" value="TPR"/>
    <property type="match status" value="3"/>
</dbReference>
<dbReference type="SMART" id="SM00028">
    <property type="entry name" value="TPR"/>
    <property type="match status" value="4"/>
</dbReference>
<feature type="repeat" description="TPR" evidence="1">
    <location>
        <begin position="10"/>
        <end position="43"/>
    </location>
</feature>
<dbReference type="InterPro" id="IPR019734">
    <property type="entry name" value="TPR_rpt"/>
</dbReference>
<feature type="repeat" description="TPR" evidence="1">
    <location>
        <begin position="78"/>
        <end position="111"/>
    </location>
</feature>
<dbReference type="Pfam" id="PF13181">
    <property type="entry name" value="TPR_8"/>
    <property type="match status" value="3"/>
</dbReference>
<feature type="repeat" description="TPR" evidence="1">
    <location>
        <begin position="44"/>
        <end position="77"/>
    </location>
</feature>
<dbReference type="Proteomes" id="UP000215244">
    <property type="component" value="Chromosome"/>
</dbReference>
<dbReference type="InterPro" id="IPR011990">
    <property type="entry name" value="TPR-like_helical_dom_sf"/>
</dbReference>
<dbReference type="Gene3D" id="1.25.40.10">
    <property type="entry name" value="Tetratricopeptide repeat domain"/>
    <property type="match status" value="1"/>
</dbReference>
<keyword evidence="3" id="KW-1185">Reference proteome</keyword>
<evidence type="ECO:0000256" key="1">
    <source>
        <dbReference type="PROSITE-ProRule" id="PRU00339"/>
    </source>
</evidence>
<dbReference type="SUPFAM" id="SSF48452">
    <property type="entry name" value="TPR-like"/>
    <property type="match status" value="1"/>
</dbReference>
<sequence>MGLDFYPTDVSLLNFKGLAYFNNDNFRDAIPYFEKLLDLGETKPFVYQKLGYAYFKAWEFEKAKAMYKKAIGMEDNNPELYYELGHVYLKDRALDSAQFYVKKSIEVKKPNLASEYETLAGIARQKDKLSETLVYYMLAHEEQPDEPRYFYQICAMKDGLDKNPKESLDCYQSFLNKYRDPHPYFHEIVSKRISELKTEIHFSQN</sequence>
<evidence type="ECO:0000313" key="2">
    <source>
        <dbReference type="EMBL" id="ASV29649.1"/>
    </source>
</evidence>
<dbReference type="PANTHER" id="PTHR12558">
    <property type="entry name" value="CELL DIVISION CYCLE 16,23,27"/>
    <property type="match status" value="1"/>
</dbReference>
<accession>A0A223V486</accession>
<name>A0A223V486_9FLAO</name>
<gene>
    <name evidence="2" type="ORF">CJ263_05150</name>
</gene>
<protein>
    <submittedName>
        <fullName evidence="2">Uncharacterized protein</fullName>
    </submittedName>
</protein>
<proteinExistence type="predicted"/>
<keyword evidence="1" id="KW-0802">TPR repeat</keyword>
<dbReference type="KEGG" id="marb:CJ263_05150"/>
<dbReference type="EMBL" id="CP022957">
    <property type="protein sequence ID" value="ASV29649.1"/>
    <property type="molecule type" value="Genomic_DNA"/>
</dbReference>
<dbReference type="OrthoDB" id="9810596at2"/>